<dbReference type="InterPro" id="IPR024370">
    <property type="entry name" value="PBP_domain"/>
</dbReference>
<sequence length="358" mass="38331">MSEETGGVSRRAFLLGSAVVGTAGLAGCASQRAIQPGRAAGGNGSSNVSALTADGSSTVYPIANTAAQRWNGNPPATDTEYWPHGEFGIDTTQNLADYYASTYGFEPTETRSTPPFRANIALSHSGTGVNAVREQRVDIGNSSAPVADELPDASEATLDSFVNHVVGVDGQPIVVSEELYEAGVTGVTAEQLRQIYRKEITNWSEIGGPDKNIRVIGRAEESGTDTAFRANLYGDPDAPISPDVRKGQNQQVAQLVEQSDNSIAYLALAFVNQNGPVRPISLEVDGTVYELGKNLGAKEYPLSRDLHMYTWEGTSRKEAAFLDLILSDFGQEVCVAGNNYFKLPADRLENQRSKLPEP</sequence>
<dbReference type="SUPFAM" id="SSF53850">
    <property type="entry name" value="Periplasmic binding protein-like II"/>
    <property type="match status" value="1"/>
</dbReference>
<dbReference type="OrthoDB" id="10255at2157"/>
<dbReference type="PANTHER" id="PTHR30570:SF1">
    <property type="entry name" value="PHOSPHATE-BINDING PROTEIN PSTS"/>
    <property type="match status" value="1"/>
</dbReference>
<accession>A0A4D6HC03</accession>
<dbReference type="Gene3D" id="3.40.190.10">
    <property type="entry name" value="Periplasmic binding protein-like II"/>
    <property type="match status" value="2"/>
</dbReference>
<dbReference type="PROSITE" id="PS51318">
    <property type="entry name" value="TAT"/>
    <property type="match status" value="1"/>
</dbReference>
<feature type="domain" description="PBP" evidence="2">
    <location>
        <begin position="109"/>
        <end position="328"/>
    </location>
</feature>
<proteinExistence type="predicted"/>
<keyword evidence="4" id="KW-1185">Reference proteome</keyword>
<dbReference type="KEGG" id="hsn:DV733_10280"/>
<evidence type="ECO:0000259" key="2">
    <source>
        <dbReference type="Pfam" id="PF12849"/>
    </source>
</evidence>
<evidence type="ECO:0000313" key="4">
    <source>
        <dbReference type="Proteomes" id="UP000296706"/>
    </source>
</evidence>
<protein>
    <submittedName>
        <fullName evidence="3">Phosphate ABC transporter substrate-binding protein</fullName>
    </submittedName>
</protein>
<dbReference type="InterPro" id="IPR050811">
    <property type="entry name" value="Phosphate_ABC_transporter"/>
</dbReference>
<name>A0A4D6HC03_9EURY</name>
<dbReference type="RefSeq" id="WP_049994783.1">
    <property type="nucleotide sequence ID" value="NZ_CP031310.1"/>
</dbReference>
<dbReference type="InterPro" id="IPR006311">
    <property type="entry name" value="TAT_signal"/>
</dbReference>
<dbReference type="AlphaFoldDB" id="A0A4D6HC03"/>
<dbReference type="Pfam" id="PF12849">
    <property type="entry name" value="PBP_like_2"/>
    <property type="match status" value="1"/>
</dbReference>
<keyword evidence="1" id="KW-0732">Signal</keyword>
<dbReference type="EMBL" id="CP031310">
    <property type="protein sequence ID" value="QCC51604.1"/>
    <property type="molecule type" value="Genomic_DNA"/>
</dbReference>
<dbReference type="GeneID" id="39848253"/>
<dbReference type="PANTHER" id="PTHR30570">
    <property type="entry name" value="PERIPLASMIC PHOSPHATE BINDING COMPONENT OF PHOSPHATE ABC TRANSPORTER"/>
    <property type="match status" value="1"/>
</dbReference>
<dbReference type="STRING" id="1457250.GCA_000755225_00843"/>
<reference evidence="3 4" key="1">
    <citation type="journal article" date="2019" name="Nat. Commun.">
        <title>A new type of DNA phosphorothioation-based antiviral system in archaea.</title>
        <authorList>
            <person name="Xiong L."/>
            <person name="Liu S."/>
            <person name="Chen S."/>
            <person name="Xiao Y."/>
            <person name="Zhu B."/>
            <person name="Gao Y."/>
            <person name="Zhang Y."/>
            <person name="Chen B."/>
            <person name="Luo J."/>
            <person name="Deng Z."/>
            <person name="Chen X."/>
            <person name="Wang L."/>
            <person name="Chen S."/>
        </authorList>
    </citation>
    <scope>NUCLEOTIDE SEQUENCE [LARGE SCALE GENOMIC DNA]</scope>
    <source>
        <strain evidence="3 4">CBA1105</strain>
    </source>
</reference>
<gene>
    <name evidence="3" type="ORF">DV733_10280</name>
</gene>
<dbReference type="CDD" id="cd13566">
    <property type="entry name" value="PBP2_phosphate"/>
    <property type="match status" value="1"/>
</dbReference>
<organism evidence="3 4">
    <name type="scientific">Halapricum salinum</name>
    <dbReference type="NCBI Taxonomy" id="1457250"/>
    <lineage>
        <taxon>Archaea</taxon>
        <taxon>Methanobacteriati</taxon>
        <taxon>Methanobacteriota</taxon>
        <taxon>Stenosarchaea group</taxon>
        <taxon>Halobacteria</taxon>
        <taxon>Halobacteriales</taxon>
        <taxon>Haloarculaceae</taxon>
        <taxon>Halapricum</taxon>
    </lineage>
</organism>
<dbReference type="Proteomes" id="UP000296706">
    <property type="component" value="Chromosome"/>
</dbReference>
<evidence type="ECO:0000313" key="3">
    <source>
        <dbReference type="EMBL" id="QCC51604.1"/>
    </source>
</evidence>
<evidence type="ECO:0000256" key="1">
    <source>
        <dbReference type="ARBA" id="ARBA00022729"/>
    </source>
</evidence>